<dbReference type="Gene3D" id="2.130.10.10">
    <property type="entry name" value="YVTN repeat-like/Quinoprotein amine dehydrogenase"/>
    <property type="match status" value="1"/>
</dbReference>
<dbReference type="InterPro" id="IPR002372">
    <property type="entry name" value="PQQ_rpt_dom"/>
</dbReference>
<name>A0ABS1HHM8_9BACT</name>
<evidence type="ECO:0000259" key="1">
    <source>
        <dbReference type="Pfam" id="PF13360"/>
    </source>
</evidence>
<gene>
    <name evidence="2" type="ORF">JIV24_07180</name>
</gene>
<dbReference type="Pfam" id="PF13360">
    <property type="entry name" value="PQQ_2"/>
    <property type="match status" value="2"/>
</dbReference>
<comment type="caution">
    <text evidence="2">The sequence shown here is derived from an EMBL/GenBank/DDBJ whole genome shotgun (WGS) entry which is preliminary data.</text>
</comment>
<protein>
    <submittedName>
        <fullName evidence="2">PQQ-binding-like beta-propeller repeat protein</fullName>
    </submittedName>
</protein>
<feature type="domain" description="Pyrrolo-quinoline quinone repeat" evidence="1">
    <location>
        <begin position="69"/>
        <end position="193"/>
    </location>
</feature>
<dbReference type="SMART" id="SM00564">
    <property type="entry name" value="PQQ"/>
    <property type="match status" value="4"/>
</dbReference>
<dbReference type="Proteomes" id="UP000605676">
    <property type="component" value="Unassembled WGS sequence"/>
</dbReference>
<dbReference type="PANTHER" id="PTHR34512">
    <property type="entry name" value="CELL SURFACE PROTEIN"/>
    <property type="match status" value="1"/>
</dbReference>
<dbReference type="RefSeq" id="WP_200464350.1">
    <property type="nucleotide sequence ID" value="NZ_JAENRR010000012.1"/>
</dbReference>
<accession>A0ABS1HHM8</accession>
<dbReference type="SUPFAM" id="SSF50998">
    <property type="entry name" value="Quinoprotein alcohol dehydrogenase-like"/>
    <property type="match status" value="1"/>
</dbReference>
<dbReference type="InterPro" id="IPR011047">
    <property type="entry name" value="Quinoprotein_ADH-like_sf"/>
</dbReference>
<evidence type="ECO:0000313" key="2">
    <source>
        <dbReference type="EMBL" id="MBK3517121.1"/>
    </source>
</evidence>
<dbReference type="EMBL" id="JAENRR010000012">
    <property type="protein sequence ID" value="MBK3517121.1"/>
    <property type="molecule type" value="Genomic_DNA"/>
</dbReference>
<sequence length="397" mass="43349">MKNSSPLIHDSANSIKSMLGILILLLIITSCGVSSGDSDTDSDMDWHLFRANAGLNGSVDISLPEKPGLLWAYKTGQRTASSLVIDNGTSYWCSRKGLITGVDIHGQLAFSYDLKTPVEATPMINDSALYIGRIDGFLSAISLTKKDTLWSYETLGQILASPNIVQYEGEEAIVFGSYDNYFYCLNKQTGSLLKRFESGYYINGAAALWNKHALFGGCDAWLRIINCETGESTDSLELDEYIPASPSVYEDDCYVGDYAGNIYHLSLDKGKIKNHKKVLQPASDNESFLSIPAINAQSVFVYAGNRHLVSIERSTGNINFKFMLKGDAGESAPVVCKDKLIVCTETGIVSILDNRSGELLWEYDTGERITSSPAVIGGYFMILTVKGTLLCFGSQAN</sequence>
<organism evidence="2 3">
    <name type="scientific">Carboxylicivirga marina</name>
    <dbReference type="NCBI Taxonomy" id="2800988"/>
    <lineage>
        <taxon>Bacteria</taxon>
        <taxon>Pseudomonadati</taxon>
        <taxon>Bacteroidota</taxon>
        <taxon>Bacteroidia</taxon>
        <taxon>Marinilabiliales</taxon>
        <taxon>Marinilabiliaceae</taxon>
        <taxon>Carboxylicivirga</taxon>
    </lineage>
</organism>
<keyword evidence="3" id="KW-1185">Reference proteome</keyword>
<reference evidence="2 3" key="1">
    <citation type="submission" date="2021-01" db="EMBL/GenBank/DDBJ databases">
        <title>Carboxyliciviraga sp.nov., isolated from coastal sediments.</title>
        <authorList>
            <person name="Lu D."/>
            <person name="Zhang T."/>
        </authorList>
    </citation>
    <scope>NUCLEOTIDE SEQUENCE [LARGE SCALE GENOMIC DNA]</scope>
    <source>
        <strain evidence="2 3">N1Y132</strain>
    </source>
</reference>
<proteinExistence type="predicted"/>
<dbReference type="InterPro" id="IPR015943">
    <property type="entry name" value="WD40/YVTN_repeat-like_dom_sf"/>
</dbReference>
<feature type="domain" description="Pyrrolo-quinoline quinone repeat" evidence="1">
    <location>
        <begin position="244"/>
        <end position="395"/>
    </location>
</feature>
<evidence type="ECO:0000313" key="3">
    <source>
        <dbReference type="Proteomes" id="UP000605676"/>
    </source>
</evidence>
<dbReference type="PROSITE" id="PS51257">
    <property type="entry name" value="PROKAR_LIPOPROTEIN"/>
    <property type="match status" value="1"/>
</dbReference>
<dbReference type="InterPro" id="IPR018391">
    <property type="entry name" value="PQQ_b-propeller_rpt"/>
</dbReference>
<dbReference type="PANTHER" id="PTHR34512:SF30">
    <property type="entry name" value="OUTER MEMBRANE PROTEIN ASSEMBLY FACTOR BAMB"/>
    <property type="match status" value="1"/>
</dbReference>